<dbReference type="Pfam" id="PF04055">
    <property type="entry name" value="Radical_SAM"/>
    <property type="match status" value="1"/>
</dbReference>
<dbReference type="InterPro" id="IPR001478">
    <property type="entry name" value="PDZ"/>
</dbReference>
<dbReference type="GO" id="GO:0046872">
    <property type="term" value="F:metal ion binding"/>
    <property type="evidence" value="ECO:0007669"/>
    <property type="project" value="UniProtKB-KW"/>
</dbReference>
<name>A0A7J5D3S0_9ACTN</name>
<dbReference type="InterPro" id="IPR058240">
    <property type="entry name" value="rSAM_sf"/>
</dbReference>
<evidence type="ECO:0000256" key="4">
    <source>
        <dbReference type="ARBA" id="ARBA00023014"/>
    </source>
</evidence>
<evidence type="ECO:0000259" key="6">
    <source>
        <dbReference type="PROSITE" id="PS51918"/>
    </source>
</evidence>
<keyword evidence="2" id="KW-0479">Metal-binding</keyword>
<feature type="domain" description="PDZ" evidence="5">
    <location>
        <begin position="505"/>
        <end position="558"/>
    </location>
</feature>
<keyword evidence="4" id="KW-0411">Iron-sulfur</keyword>
<dbReference type="SFLD" id="SFLDS00029">
    <property type="entry name" value="Radical_SAM"/>
    <property type="match status" value="1"/>
</dbReference>
<dbReference type="InterPro" id="IPR013785">
    <property type="entry name" value="Aldolase_TIM"/>
</dbReference>
<evidence type="ECO:0000313" key="7">
    <source>
        <dbReference type="EMBL" id="KAB1978642.1"/>
    </source>
</evidence>
<dbReference type="AlphaFoldDB" id="A0A7J5D3S0"/>
<reference evidence="7 8" key="1">
    <citation type="submission" date="2019-09" db="EMBL/GenBank/DDBJ databases">
        <title>Isolation and identification of active actinomycetes.</title>
        <authorList>
            <person name="Yu Z."/>
            <person name="Han C."/>
            <person name="Yu B."/>
        </authorList>
    </citation>
    <scope>NUCLEOTIDE SEQUENCE [LARGE SCALE GENOMIC DNA]</scope>
    <source>
        <strain evidence="7 8">NEAU-H2</strain>
    </source>
</reference>
<dbReference type="GO" id="GO:0003824">
    <property type="term" value="F:catalytic activity"/>
    <property type="evidence" value="ECO:0007669"/>
    <property type="project" value="InterPro"/>
</dbReference>
<proteinExistence type="predicted"/>
<dbReference type="Proteomes" id="UP000442990">
    <property type="component" value="Unassembled WGS sequence"/>
</dbReference>
<accession>A0A7J5D3S0</accession>
<dbReference type="SMART" id="SM00228">
    <property type="entry name" value="PDZ"/>
    <property type="match status" value="1"/>
</dbReference>
<evidence type="ECO:0000313" key="8">
    <source>
        <dbReference type="Proteomes" id="UP000442990"/>
    </source>
</evidence>
<dbReference type="PROSITE" id="PS50106">
    <property type="entry name" value="PDZ"/>
    <property type="match status" value="1"/>
</dbReference>
<dbReference type="InterPro" id="IPR036034">
    <property type="entry name" value="PDZ_sf"/>
</dbReference>
<dbReference type="Gene3D" id="2.30.42.10">
    <property type="match status" value="1"/>
</dbReference>
<dbReference type="CDD" id="cd01335">
    <property type="entry name" value="Radical_SAM"/>
    <property type="match status" value="1"/>
</dbReference>
<dbReference type="SUPFAM" id="SSF50156">
    <property type="entry name" value="PDZ domain-like"/>
    <property type="match status" value="1"/>
</dbReference>
<dbReference type="EMBL" id="WBKG01000050">
    <property type="protein sequence ID" value="KAB1978642.1"/>
    <property type="molecule type" value="Genomic_DNA"/>
</dbReference>
<evidence type="ECO:0000256" key="1">
    <source>
        <dbReference type="ARBA" id="ARBA00022691"/>
    </source>
</evidence>
<keyword evidence="8" id="KW-1185">Reference proteome</keyword>
<dbReference type="Gene3D" id="3.20.20.70">
    <property type="entry name" value="Aldolase class I"/>
    <property type="match status" value="1"/>
</dbReference>
<keyword evidence="3" id="KW-0408">Iron</keyword>
<dbReference type="GO" id="GO:0051536">
    <property type="term" value="F:iron-sulfur cluster binding"/>
    <property type="evidence" value="ECO:0007669"/>
    <property type="project" value="UniProtKB-KW"/>
</dbReference>
<sequence length="726" mass="80821">MALLKTDSQVGLPRAREAFHRYIGSILGLALCGVTLQDHRGEALHPTAYRLRCRDSHSASDYGLGESVPLSRLQQVPEDLVGESLTALLDLTIPENAKVPLFSADWVMADGSTGGTWDHTPDLSGDFTFSYPLPPAEEQAGSHIYLVSLLKIVLDEVDLLANDEVVNPAAVMTESGFFPLTVRPLAQPHPLAERTENAKAAIRRQPLFSVSQTEPTIPILARHWSLLASLLRFSKKGEDTEPEGFRLRRTADWVVPSHGHPSEVYEHLARVCNVACSFCYLFGNPDTLAIARAKKSIARDELDTRMTYYRPQERRALFSAQWELNEFLVDPRLPEVMRDLRETTDRPFFFTTNGNPLTPRIVEQLAEVKPVHFVVSTNTVDEPLRQEVMKERPNRTWTALHCLQELRRHEIPFGVSLVATPDFPLADLTRTIETVSELDPNFIRVNEPGFTRDHPSPMDFDTDVLWGSVIEWTQSMREKTHVPIIAIPSAYEENFFYDDPLAARVIGTIPGSPAAVCGLRPGDVVVGVGYLRPSTRSEVVSALMLVKGKVKLRIRRAGQSLELTLDTELMPKYPYTGPYIGKYIVPHGVVTAPSISSGDARGIAQQIEEVGARHSWLVTSSLMLPAARAFIERSVAEHADGIDFVVATNDYLGGNIRVMDMCTVGDIHGALVRHQEKTGRTPELILVPATGFNAHGRDLVGRHWGDLERAWNIPVRLLGHTTQFVF</sequence>
<evidence type="ECO:0000256" key="3">
    <source>
        <dbReference type="ARBA" id="ARBA00023004"/>
    </source>
</evidence>
<keyword evidence="1" id="KW-0949">S-adenosyl-L-methionine</keyword>
<comment type="caution">
    <text evidence="7">The sequence shown here is derived from an EMBL/GenBank/DDBJ whole genome shotgun (WGS) entry which is preliminary data.</text>
</comment>
<organism evidence="7 8">
    <name type="scientific">Streptomyces triticiradicis</name>
    <dbReference type="NCBI Taxonomy" id="2651189"/>
    <lineage>
        <taxon>Bacteria</taxon>
        <taxon>Bacillati</taxon>
        <taxon>Actinomycetota</taxon>
        <taxon>Actinomycetes</taxon>
        <taxon>Kitasatosporales</taxon>
        <taxon>Streptomycetaceae</taxon>
        <taxon>Streptomyces</taxon>
    </lineage>
</organism>
<evidence type="ECO:0000256" key="2">
    <source>
        <dbReference type="ARBA" id="ARBA00022723"/>
    </source>
</evidence>
<dbReference type="RefSeq" id="WP_151474150.1">
    <property type="nucleotide sequence ID" value="NZ_WBKG01000050.1"/>
</dbReference>
<gene>
    <name evidence="7" type="ORF">F8144_38945</name>
</gene>
<feature type="domain" description="Radical SAM core" evidence="6">
    <location>
        <begin position="258"/>
        <end position="483"/>
    </location>
</feature>
<protein>
    <submittedName>
        <fullName evidence="7">Radical SAM protein</fullName>
    </submittedName>
</protein>
<dbReference type="InterPro" id="IPR007197">
    <property type="entry name" value="rSAM"/>
</dbReference>
<dbReference type="PROSITE" id="PS51918">
    <property type="entry name" value="RADICAL_SAM"/>
    <property type="match status" value="1"/>
</dbReference>
<dbReference type="SUPFAM" id="SSF102114">
    <property type="entry name" value="Radical SAM enzymes"/>
    <property type="match status" value="1"/>
</dbReference>
<evidence type="ECO:0000259" key="5">
    <source>
        <dbReference type="PROSITE" id="PS50106"/>
    </source>
</evidence>